<accession>I0YS72</accession>
<gene>
    <name evidence="1" type="ORF">COCSUDRAFT_33836</name>
</gene>
<evidence type="ECO:0000313" key="1">
    <source>
        <dbReference type="EMBL" id="EIE21241.1"/>
    </source>
</evidence>
<organism evidence="1 2">
    <name type="scientific">Coccomyxa subellipsoidea (strain C-169)</name>
    <name type="common">Green microalga</name>
    <dbReference type="NCBI Taxonomy" id="574566"/>
    <lineage>
        <taxon>Eukaryota</taxon>
        <taxon>Viridiplantae</taxon>
        <taxon>Chlorophyta</taxon>
        <taxon>core chlorophytes</taxon>
        <taxon>Trebouxiophyceae</taxon>
        <taxon>Trebouxiophyceae incertae sedis</taxon>
        <taxon>Coccomyxaceae</taxon>
        <taxon>Coccomyxa</taxon>
        <taxon>Coccomyxa subellipsoidea</taxon>
    </lineage>
</organism>
<proteinExistence type="predicted"/>
<comment type="caution">
    <text evidence="1">The sequence shown here is derived from an EMBL/GenBank/DDBJ whole genome shotgun (WGS) entry which is preliminary data.</text>
</comment>
<dbReference type="AlphaFoldDB" id="I0YS72"/>
<dbReference type="GeneID" id="17039223"/>
<protein>
    <submittedName>
        <fullName evidence="1">Uncharacterized protein</fullName>
    </submittedName>
</protein>
<keyword evidence="2" id="KW-1185">Reference proteome</keyword>
<name>I0YS72_COCSC</name>
<dbReference type="RefSeq" id="XP_005645785.1">
    <property type="nucleotide sequence ID" value="XM_005645728.1"/>
</dbReference>
<dbReference type="EMBL" id="AGSI01000013">
    <property type="protein sequence ID" value="EIE21241.1"/>
    <property type="molecule type" value="Genomic_DNA"/>
</dbReference>
<evidence type="ECO:0000313" key="2">
    <source>
        <dbReference type="Proteomes" id="UP000007264"/>
    </source>
</evidence>
<sequence>MNAAKALTVEIAKKILDTNTTCTICCERVQNRGSTAHSMTVASAENRAAALKTT</sequence>
<dbReference type="KEGG" id="csl:COCSUDRAFT_33836"/>
<dbReference type="Proteomes" id="UP000007264">
    <property type="component" value="Unassembled WGS sequence"/>
</dbReference>
<reference evidence="1 2" key="1">
    <citation type="journal article" date="2012" name="Genome Biol.">
        <title>The genome of the polar eukaryotic microalga coccomyxa subellipsoidea reveals traits of cold adaptation.</title>
        <authorList>
            <person name="Blanc G."/>
            <person name="Agarkova I."/>
            <person name="Grimwood J."/>
            <person name="Kuo A."/>
            <person name="Brueggeman A."/>
            <person name="Dunigan D."/>
            <person name="Gurnon J."/>
            <person name="Ladunga I."/>
            <person name="Lindquist E."/>
            <person name="Lucas S."/>
            <person name="Pangilinan J."/>
            <person name="Proschold T."/>
            <person name="Salamov A."/>
            <person name="Schmutz J."/>
            <person name="Weeks D."/>
            <person name="Yamada T."/>
            <person name="Claverie J.M."/>
            <person name="Grigoriev I."/>
            <person name="Van Etten J."/>
            <person name="Lomsadze A."/>
            <person name="Borodovsky M."/>
        </authorList>
    </citation>
    <scope>NUCLEOTIDE SEQUENCE [LARGE SCALE GENOMIC DNA]</scope>
    <source>
        <strain evidence="1 2">C-169</strain>
    </source>
</reference>